<comment type="caution">
    <text evidence="3">The sequence shown here is derived from an EMBL/GenBank/DDBJ whole genome shotgun (WGS) entry which is preliminary data.</text>
</comment>
<comment type="subcellular location">
    <subcellularLocation>
        <location evidence="1">Plastid</location>
        <location evidence="1">Chloroplast</location>
    </subcellularLocation>
</comment>
<dbReference type="Proteomes" id="UP000886885">
    <property type="component" value="Chromosome 17D"/>
</dbReference>
<dbReference type="OrthoDB" id="197068at2759"/>
<comment type="similarity">
    <text evidence="2">Belongs to the shikimate kinase family.</text>
</comment>
<dbReference type="EMBL" id="JAAWWB010000034">
    <property type="protein sequence ID" value="KAG6741584.1"/>
    <property type="molecule type" value="Genomic_DNA"/>
</dbReference>
<gene>
    <name evidence="3" type="ORF">POTOM_054853</name>
</gene>
<dbReference type="GO" id="GO:0005829">
    <property type="term" value="C:cytosol"/>
    <property type="evidence" value="ECO:0007669"/>
    <property type="project" value="TreeGrafter"/>
</dbReference>
<evidence type="ECO:0008006" key="5">
    <source>
        <dbReference type="Google" id="ProtNLM"/>
    </source>
</evidence>
<evidence type="ECO:0000313" key="3">
    <source>
        <dbReference type="EMBL" id="KAG6741584.1"/>
    </source>
</evidence>
<evidence type="ECO:0000256" key="2">
    <source>
        <dbReference type="ARBA" id="ARBA00006997"/>
    </source>
</evidence>
<evidence type="ECO:0000256" key="1">
    <source>
        <dbReference type="ARBA" id="ARBA00004229"/>
    </source>
</evidence>
<dbReference type="AlphaFoldDB" id="A0A8X7Y039"/>
<proteinExistence type="inferred from homology"/>
<reference evidence="3" key="1">
    <citation type="journal article" date="2020" name="bioRxiv">
        <title>Hybrid origin of Populus tomentosa Carr. identified through genome sequencing and phylogenomic analysis.</title>
        <authorList>
            <person name="An X."/>
            <person name="Gao K."/>
            <person name="Chen Z."/>
            <person name="Li J."/>
            <person name="Yang X."/>
            <person name="Yang X."/>
            <person name="Zhou J."/>
            <person name="Guo T."/>
            <person name="Zhao T."/>
            <person name="Huang S."/>
            <person name="Miao D."/>
            <person name="Khan W.U."/>
            <person name="Rao P."/>
            <person name="Ye M."/>
            <person name="Lei B."/>
            <person name="Liao W."/>
            <person name="Wang J."/>
            <person name="Ji L."/>
            <person name="Li Y."/>
            <person name="Guo B."/>
            <person name="Mustafa N.S."/>
            <person name="Li S."/>
            <person name="Yun Q."/>
            <person name="Keller S.R."/>
            <person name="Mao J."/>
            <person name="Zhang R."/>
            <person name="Strauss S.H."/>
        </authorList>
    </citation>
    <scope>NUCLEOTIDE SEQUENCE</scope>
    <source>
        <strain evidence="3">GM15</strain>
        <tissue evidence="3">Leaf</tissue>
    </source>
</reference>
<name>A0A8X7Y039_POPTO</name>
<sequence>MEITKATATSTLAAAIHNLSLSSLSSTIRPRPRPHSHSSFSKFPLVSRPTSLTATCSLPNETTTSSELLCTATKVAGADTSLQVKKRAADLSPELKGTSIFLLGMRGPLKTNLGKLLADALRYYYFDSDSLVEEAAGGEFAVRSLKERDEKGFCESETEVLKQLTSMGRLVVCAGDGAVQSSTNLGLLRHGISLWIDVPLDIVARGMVEDKTQLAASESHSEVLEQVVATYEELRAGYATADAKISLQNIAVKLGYDDLDSVTTEDLALEVLKEIEKLTRVKKMMEEAARPF</sequence>
<keyword evidence="4" id="KW-1185">Reference proteome</keyword>
<dbReference type="PANTHER" id="PTHR21087:SF4">
    <property type="entry name" value="INACTIVE SHIKIMATE KINASE LIKE 1, CHLOROPLASTIC-RELATED"/>
    <property type="match status" value="1"/>
</dbReference>
<evidence type="ECO:0000313" key="4">
    <source>
        <dbReference type="Proteomes" id="UP000886885"/>
    </source>
</evidence>
<protein>
    <recommendedName>
        <fullName evidence="5">Inactive shikimate kinase like 1, chloroplastic</fullName>
    </recommendedName>
</protein>
<dbReference type="PANTHER" id="PTHR21087">
    <property type="entry name" value="SHIKIMATE KINASE"/>
    <property type="match status" value="1"/>
</dbReference>
<dbReference type="Pfam" id="PF01202">
    <property type="entry name" value="SKI"/>
    <property type="match status" value="1"/>
</dbReference>
<organism evidence="3 4">
    <name type="scientific">Populus tomentosa</name>
    <name type="common">Chinese white poplar</name>
    <dbReference type="NCBI Taxonomy" id="118781"/>
    <lineage>
        <taxon>Eukaryota</taxon>
        <taxon>Viridiplantae</taxon>
        <taxon>Streptophyta</taxon>
        <taxon>Embryophyta</taxon>
        <taxon>Tracheophyta</taxon>
        <taxon>Spermatophyta</taxon>
        <taxon>Magnoliopsida</taxon>
        <taxon>eudicotyledons</taxon>
        <taxon>Gunneridae</taxon>
        <taxon>Pentapetalae</taxon>
        <taxon>rosids</taxon>
        <taxon>fabids</taxon>
        <taxon>Malpighiales</taxon>
        <taxon>Salicaceae</taxon>
        <taxon>Saliceae</taxon>
        <taxon>Populus</taxon>
    </lineage>
</organism>
<accession>A0A8X7Y039</accession>
<dbReference type="InterPro" id="IPR031322">
    <property type="entry name" value="Shikimate/glucono_kinase"/>
</dbReference>
<dbReference type="FunFam" id="3.40.50.300:FF:001033">
    <property type="entry name" value="Shikimate kinase 2, chloroplastic"/>
    <property type="match status" value="1"/>
</dbReference>
<dbReference type="GO" id="GO:0009507">
    <property type="term" value="C:chloroplast"/>
    <property type="evidence" value="ECO:0007669"/>
    <property type="project" value="UniProtKB-SubCell"/>
</dbReference>